<keyword evidence="3" id="KW-1185">Reference proteome</keyword>
<dbReference type="PANTHER" id="PTHR42928">
    <property type="entry name" value="TRICARBOXYLATE-BINDING PROTEIN"/>
    <property type="match status" value="1"/>
</dbReference>
<evidence type="ECO:0000256" key="1">
    <source>
        <dbReference type="ARBA" id="ARBA00006987"/>
    </source>
</evidence>
<dbReference type="Pfam" id="PF03401">
    <property type="entry name" value="TctC"/>
    <property type="match status" value="1"/>
</dbReference>
<gene>
    <name evidence="2" type="ORF">GCM10009416_39790</name>
</gene>
<comment type="caution">
    <text evidence="2">The sequence shown here is derived from an EMBL/GenBank/DDBJ whole genome shotgun (WGS) entry which is preliminary data.</text>
</comment>
<name>A0ABN1FUB5_9PROT</name>
<reference evidence="2 3" key="1">
    <citation type="journal article" date="2019" name="Int. J. Syst. Evol. Microbiol.">
        <title>The Global Catalogue of Microorganisms (GCM) 10K type strain sequencing project: providing services to taxonomists for standard genome sequencing and annotation.</title>
        <authorList>
            <consortium name="The Broad Institute Genomics Platform"/>
            <consortium name="The Broad Institute Genome Sequencing Center for Infectious Disease"/>
            <person name="Wu L."/>
            <person name="Ma J."/>
        </authorList>
    </citation>
    <scope>NUCLEOTIDE SEQUENCE [LARGE SCALE GENOMIC DNA]</scope>
    <source>
        <strain evidence="2 3">JCM 9933</strain>
    </source>
</reference>
<dbReference type="CDD" id="cd07012">
    <property type="entry name" value="PBP2_Bug_TTT"/>
    <property type="match status" value="1"/>
</dbReference>
<dbReference type="RefSeq" id="WP_343897151.1">
    <property type="nucleotide sequence ID" value="NZ_BAAAFZ010000064.1"/>
</dbReference>
<dbReference type="PIRSF" id="PIRSF017082">
    <property type="entry name" value="YflP"/>
    <property type="match status" value="1"/>
</dbReference>
<dbReference type="Gene3D" id="3.40.190.10">
    <property type="entry name" value="Periplasmic binding protein-like II"/>
    <property type="match status" value="1"/>
</dbReference>
<dbReference type="Gene3D" id="3.40.190.150">
    <property type="entry name" value="Bordetella uptake gene, domain 1"/>
    <property type="match status" value="1"/>
</dbReference>
<dbReference type="EMBL" id="BAAAFZ010000064">
    <property type="protein sequence ID" value="GAA0597594.1"/>
    <property type="molecule type" value="Genomic_DNA"/>
</dbReference>
<dbReference type="InterPro" id="IPR042100">
    <property type="entry name" value="Bug_dom1"/>
</dbReference>
<comment type="similarity">
    <text evidence="1">Belongs to the UPF0065 (bug) family.</text>
</comment>
<accession>A0ABN1FUB5</accession>
<dbReference type="Proteomes" id="UP001501588">
    <property type="component" value="Unassembled WGS sequence"/>
</dbReference>
<dbReference type="InterPro" id="IPR005064">
    <property type="entry name" value="BUG"/>
</dbReference>
<evidence type="ECO:0000313" key="2">
    <source>
        <dbReference type="EMBL" id="GAA0597594.1"/>
    </source>
</evidence>
<evidence type="ECO:0000313" key="3">
    <source>
        <dbReference type="Proteomes" id="UP001501588"/>
    </source>
</evidence>
<dbReference type="PANTHER" id="PTHR42928:SF5">
    <property type="entry name" value="BLR1237 PROTEIN"/>
    <property type="match status" value="1"/>
</dbReference>
<proteinExistence type="inferred from homology"/>
<sequence length="332" mass="34823">MPHAAPGPRRRDFLAAAASIAPLATPRVARAQGGAWPAGQTVSVIVPYAPGGASDVVGRLLTTGLQERLGGTFVMEHRPGASTGLAARHVARAKPDGLTLLLGTIATFTLTPLAFRAPGYDPIADFAHVTMLCETLSLLVAPPRWSSLGELLAAAKQRPGALSYASWGVGTTAHLPMVDLCGRAGVEMLHVPYNGAPPALTDTIAGRTDCMFALLAACKPHLEAGRLRGLAVPTAARPAVLPDVPTFAEAGFPDFVYTGWYSLQAPPGTPEPILARLAEASIETFKDPRTRELMAAQGIARAPGGKAPLLARIERELPLHRDLMRKAGMVPE</sequence>
<organism evidence="2 3">
    <name type="scientific">Craurococcus roseus</name>
    <dbReference type="NCBI Taxonomy" id="77585"/>
    <lineage>
        <taxon>Bacteria</taxon>
        <taxon>Pseudomonadati</taxon>
        <taxon>Pseudomonadota</taxon>
        <taxon>Alphaproteobacteria</taxon>
        <taxon>Acetobacterales</taxon>
        <taxon>Acetobacteraceae</taxon>
        <taxon>Craurococcus</taxon>
    </lineage>
</organism>
<protein>
    <submittedName>
        <fullName evidence="2">Tripartite tricarboxylate transporter substrate binding protein</fullName>
    </submittedName>
</protein>